<dbReference type="PANTHER" id="PTHR10603:SF7">
    <property type="entry name" value="FRAGILE X MESSENGER RIBONUCLEOPROTEIN 1 HOMOLOG"/>
    <property type="match status" value="1"/>
</dbReference>
<keyword evidence="2" id="KW-1185">Reference proteome</keyword>
<dbReference type="InterPro" id="IPR036612">
    <property type="entry name" value="KH_dom_type_1_sf"/>
</dbReference>
<evidence type="ECO:0000313" key="3">
    <source>
        <dbReference type="WBParaSite" id="PSAMB.scaffold9037size5438.g32046.t1"/>
    </source>
</evidence>
<dbReference type="InterPro" id="IPR040148">
    <property type="entry name" value="FMR1"/>
</dbReference>
<organism evidence="2 3">
    <name type="scientific">Plectus sambesii</name>
    <dbReference type="NCBI Taxonomy" id="2011161"/>
    <lineage>
        <taxon>Eukaryota</taxon>
        <taxon>Metazoa</taxon>
        <taxon>Ecdysozoa</taxon>
        <taxon>Nematoda</taxon>
        <taxon>Chromadorea</taxon>
        <taxon>Plectida</taxon>
        <taxon>Plectina</taxon>
        <taxon>Plectoidea</taxon>
        <taxon>Plectidae</taxon>
        <taxon>Plectus</taxon>
    </lineage>
</organism>
<feature type="compositionally biased region" description="Basic and acidic residues" evidence="1">
    <location>
        <begin position="133"/>
        <end position="148"/>
    </location>
</feature>
<dbReference type="GO" id="GO:0043488">
    <property type="term" value="P:regulation of mRNA stability"/>
    <property type="evidence" value="ECO:0007669"/>
    <property type="project" value="TreeGrafter"/>
</dbReference>
<dbReference type="GO" id="GO:0099577">
    <property type="term" value="P:regulation of translation at presynapse, modulating synaptic transmission"/>
    <property type="evidence" value="ECO:0007669"/>
    <property type="project" value="TreeGrafter"/>
</dbReference>
<dbReference type="Proteomes" id="UP000887566">
    <property type="component" value="Unplaced"/>
</dbReference>
<protein>
    <submittedName>
        <fullName evidence="3">Uncharacterized protein</fullName>
    </submittedName>
</protein>
<dbReference type="WBParaSite" id="PSAMB.scaffold9037size5438.g32046.t1">
    <property type="protein sequence ID" value="PSAMB.scaffold9037size5438.g32046.t1"/>
    <property type="gene ID" value="PSAMB.scaffold9037size5438.g32046"/>
</dbReference>
<dbReference type="Gene3D" id="3.30.1370.10">
    <property type="entry name" value="K Homology domain, type 1"/>
    <property type="match status" value="1"/>
</dbReference>
<dbReference type="PANTHER" id="PTHR10603">
    <property type="entry name" value="FRAGILE X MENTAL RETARDATION SYNDROME-RELATED PROTEIN"/>
    <property type="match status" value="1"/>
</dbReference>
<dbReference type="GO" id="GO:0005634">
    <property type="term" value="C:nucleus"/>
    <property type="evidence" value="ECO:0007669"/>
    <property type="project" value="TreeGrafter"/>
</dbReference>
<evidence type="ECO:0000313" key="2">
    <source>
        <dbReference type="Proteomes" id="UP000887566"/>
    </source>
</evidence>
<dbReference type="AlphaFoldDB" id="A0A914XJL7"/>
<name>A0A914XJL7_9BILA</name>
<dbReference type="GO" id="GO:0045727">
    <property type="term" value="P:positive regulation of translation"/>
    <property type="evidence" value="ECO:0007669"/>
    <property type="project" value="TreeGrafter"/>
</dbReference>
<dbReference type="GO" id="GO:0098793">
    <property type="term" value="C:presynapse"/>
    <property type="evidence" value="ECO:0007669"/>
    <property type="project" value="GOC"/>
</dbReference>
<sequence length="207" mass="21637">MCGFQSVDPVPFVFTGTRDAISNASFLIDFHLKHLKEMEEMRSNVDELNRQLYSCRTGSPPLANGSFQARYDRGGGGYNADSGFKSGFRGGRGGPRGAFGGGRGGYRGNPRNGDSEPIRRGGGGGGRGGPRVQAERGDFGDTRGDRGDGPGFRRQVDDDKAIGDHDDRESINSDNGGGGRRGGGRGGRGGRRGGGRGRAGAQLNGNA</sequence>
<dbReference type="GO" id="GO:0048513">
    <property type="term" value="P:animal organ development"/>
    <property type="evidence" value="ECO:0007669"/>
    <property type="project" value="TreeGrafter"/>
</dbReference>
<proteinExistence type="predicted"/>
<dbReference type="GO" id="GO:0043005">
    <property type="term" value="C:neuron projection"/>
    <property type="evidence" value="ECO:0007669"/>
    <property type="project" value="TreeGrafter"/>
</dbReference>
<feature type="compositionally biased region" description="Gly residues" evidence="1">
    <location>
        <begin position="88"/>
        <end position="107"/>
    </location>
</feature>
<feature type="region of interest" description="Disordered" evidence="1">
    <location>
        <begin position="82"/>
        <end position="207"/>
    </location>
</feature>
<feature type="compositionally biased region" description="Basic and acidic residues" evidence="1">
    <location>
        <begin position="154"/>
        <end position="171"/>
    </location>
</feature>
<feature type="compositionally biased region" description="Gly residues" evidence="1">
    <location>
        <begin position="120"/>
        <end position="129"/>
    </location>
</feature>
<feature type="compositionally biased region" description="Gly residues" evidence="1">
    <location>
        <begin position="175"/>
        <end position="187"/>
    </location>
</feature>
<evidence type="ECO:0000256" key="1">
    <source>
        <dbReference type="SAM" id="MobiDB-lite"/>
    </source>
</evidence>
<dbReference type="GO" id="GO:0048170">
    <property type="term" value="P:positive regulation of long-term neuronal synaptic plasticity"/>
    <property type="evidence" value="ECO:0007669"/>
    <property type="project" value="TreeGrafter"/>
</dbReference>
<dbReference type="GO" id="GO:0051028">
    <property type="term" value="P:mRNA transport"/>
    <property type="evidence" value="ECO:0007669"/>
    <property type="project" value="TreeGrafter"/>
</dbReference>
<accession>A0A914XJL7</accession>
<dbReference type="GO" id="GO:0010494">
    <property type="term" value="C:cytoplasmic stress granule"/>
    <property type="evidence" value="ECO:0007669"/>
    <property type="project" value="TreeGrafter"/>
</dbReference>
<reference evidence="3" key="1">
    <citation type="submission" date="2022-11" db="UniProtKB">
        <authorList>
            <consortium name="WormBaseParasite"/>
        </authorList>
    </citation>
    <scope>IDENTIFICATION</scope>
</reference>
<dbReference type="GO" id="GO:0045182">
    <property type="term" value="F:translation regulator activity"/>
    <property type="evidence" value="ECO:0007669"/>
    <property type="project" value="TreeGrafter"/>
</dbReference>
<dbReference type="GO" id="GO:0003730">
    <property type="term" value="F:mRNA 3'-UTR binding"/>
    <property type="evidence" value="ECO:0007669"/>
    <property type="project" value="TreeGrafter"/>
</dbReference>